<dbReference type="PANTHER" id="PTHR22914:SF38">
    <property type="entry name" value="CHITIN SYNTHASE 2"/>
    <property type="match status" value="1"/>
</dbReference>
<dbReference type="Pfam" id="PF01644">
    <property type="entry name" value="Chitin_synth_1"/>
    <property type="match status" value="1"/>
</dbReference>
<dbReference type="STRING" id="983967.A0A1E4T6E9"/>
<accession>A0A1E4T6E9</accession>
<dbReference type="SUPFAM" id="SSF53448">
    <property type="entry name" value="Nucleotide-diphospho-sugar transferases"/>
    <property type="match status" value="1"/>
</dbReference>
<keyword evidence="11" id="KW-1185">Reference proteome</keyword>
<comment type="subcellular location">
    <subcellularLocation>
        <location evidence="1">Membrane</location>
        <topology evidence="1">Multi-pass membrane protein</topology>
    </subcellularLocation>
</comment>
<dbReference type="CDD" id="cd04190">
    <property type="entry name" value="Chitin_synth_C"/>
    <property type="match status" value="1"/>
</dbReference>
<evidence type="ECO:0000256" key="3">
    <source>
        <dbReference type="ARBA" id="ARBA00022676"/>
    </source>
</evidence>
<dbReference type="PANTHER" id="PTHR22914">
    <property type="entry name" value="CHITIN SYNTHASE"/>
    <property type="match status" value="1"/>
</dbReference>
<sequence length="1013" mass="114271">MSDPFREDPFDEFSKSPRRPENSYTPSNSPRRNSPSKAALKYSPAISFRRSESNNFLSSGMAHNFVMAAENRTPTATPRSKFTSQESPSRSKPVATVISMNSDDEDDNDEYDLGNHSPTRYNQSPSRFANSPFRQNTDEFTRSQQSNRTLEVPKPIFSASTYAAANSDNGIDPFRSSINSVPNLNPNVQSRSSSDSTQSTLNNKELPELTNKISYSSSFDAQSTIGSRTIDEKDEFSSSLDGHMFEQLPKDFQPRRNNYKATQKTFRSKNGNLILDNPVPSTLHNFLPRKGEDEFDYMKYSAVTSTADEFVEEGYTLRANDLDRETEIIVCITMYNEDEVALTRTLNSVFENIAYLAKRKNSSTWGKDSWKKVVVMIVADGRNKIAPGVLQILSAIGVYQEGIAKSFVNKKEVQAHLFEYTAQLSIDESLKFAGSDKGLCPVQVVFCLKERNAKKINSHRWLFNAVCPVLEPKVCVLLDVGTRPNESAIYNLWKAFDLDSNVAGAAGEIVAMKGKMWRKLINPIVASQNFEYKMSNILDKPCESVFGYITVLPGALSAYRYTALKNHDDGTGPLCSYFKGEVSDASMSQDIFSANMYLAEDRILAWELVAKRNAKWVLKYVKSAKGETDVPETLSEFISQRRRWLNGAFFAALYSQVHFYHIFRTDHSALRKFFLHLEFIYQFFTLLFSIFSIANFYLIFYYLAGAMINLVASGGKVFFEIMNYICICTLLSMLVISMGNRPQGAPRLFLASIILLTICGLYSIISGFYFLALMLQANALGESSSLSFASICVSLASTYGLYVLMSLLYLDPWHIISSSLQYFLMLPAYTCLLQIYALCNTHDVTWGTKGDNVPTSSLGAATITTNDEGQEVIKLEIVGDQRDIDSMYAENLYQLKERRKTPVDMRDGGVTKQVISGEDYYRDIRSRVVLFWVIANLILIMTITQIYSADSINNNKYLAFILWSVFGFAIFRFLGSASFLVHLLIRKCVVAKNKWDIRRQGGDDDVVNEMVVY</sequence>
<dbReference type="GO" id="GO:0006031">
    <property type="term" value="P:chitin biosynthetic process"/>
    <property type="evidence" value="ECO:0007669"/>
    <property type="project" value="TreeGrafter"/>
</dbReference>
<protein>
    <recommendedName>
        <fullName evidence="2">chitin synthase</fullName>
        <ecNumber evidence="2">2.4.1.16</ecNumber>
    </recommendedName>
</protein>
<evidence type="ECO:0000313" key="11">
    <source>
        <dbReference type="Proteomes" id="UP000094801"/>
    </source>
</evidence>
<dbReference type="InterPro" id="IPR013616">
    <property type="entry name" value="Chitin_synth_N"/>
</dbReference>
<keyword evidence="3" id="KW-0328">Glycosyltransferase</keyword>
<dbReference type="Pfam" id="PF08407">
    <property type="entry name" value="Chitin_synth_1N"/>
    <property type="match status" value="1"/>
</dbReference>
<feature type="compositionally biased region" description="Basic and acidic residues" evidence="7">
    <location>
        <begin position="1"/>
        <end position="21"/>
    </location>
</feature>
<keyword evidence="6 8" id="KW-0472">Membrane</keyword>
<feature type="compositionally biased region" description="Polar residues" evidence="7">
    <location>
        <begin position="176"/>
        <end position="188"/>
    </location>
</feature>
<feature type="transmembrane region" description="Helical" evidence="8">
    <location>
        <begin position="683"/>
        <end position="705"/>
    </location>
</feature>
<dbReference type="EMBL" id="KV453848">
    <property type="protein sequence ID" value="ODV87248.1"/>
    <property type="molecule type" value="Genomic_DNA"/>
</dbReference>
<feature type="compositionally biased region" description="Low complexity" evidence="7">
    <location>
        <begin position="189"/>
        <end position="200"/>
    </location>
</feature>
<feature type="transmembrane region" description="Helical" evidence="8">
    <location>
        <begin position="960"/>
        <end position="985"/>
    </location>
</feature>
<dbReference type="EC" id="2.4.1.16" evidence="2"/>
<feature type="compositionally biased region" description="Polar residues" evidence="7">
    <location>
        <begin position="73"/>
        <end position="90"/>
    </location>
</feature>
<evidence type="ECO:0000313" key="10">
    <source>
        <dbReference type="EMBL" id="ODV87248.1"/>
    </source>
</evidence>
<dbReference type="Proteomes" id="UP000094801">
    <property type="component" value="Unassembled WGS sequence"/>
</dbReference>
<evidence type="ECO:0000256" key="8">
    <source>
        <dbReference type="SAM" id="Phobius"/>
    </source>
</evidence>
<keyword evidence="5 8" id="KW-1133">Transmembrane helix</keyword>
<feature type="transmembrane region" description="Helical" evidence="8">
    <location>
        <begin position="786"/>
        <end position="810"/>
    </location>
</feature>
<dbReference type="InterPro" id="IPR029044">
    <property type="entry name" value="Nucleotide-diphossugar_trans"/>
</dbReference>
<organism evidence="10 11">
    <name type="scientific">[Candida] arabinofermentans NRRL YB-2248</name>
    <dbReference type="NCBI Taxonomy" id="983967"/>
    <lineage>
        <taxon>Eukaryota</taxon>
        <taxon>Fungi</taxon>
        <taxon>Dikarya</taxon>
        <taxon>Ascomycota</taxon>
        <taxon>Saccharomycotina</taxon>
        <taxon>Pichiomycetes</taxon>
        <taxon>Pichiales</taxon>
        <taxon>Pichiaceae</taxon>
        <taxon>Ogataea</taxon>
        <taxon>Ogataea/Candida clade</taxon>
    </lineage>
</organism>
<reference evidence="11" key="1">
    <citation type="submission" date="2016-04" db="EMBL/GenBank/DDBJ databases">
        <title>Comparative genomics of biotechnologically important yeasts.</title>
        <authorList>
            <consortium name="DOE Joint Genome Institute"/>
            <person name="Riley R."/>
            <person name="Haridas S."/>
            <person name="Wolfe K.H."/>
            <person name="Lopes M.R."/>
            <person name="Hittinger C.T."/>
            <person name="Goker M."/>
            <person name="Salamov A."/>
            <person name="Wisecaver J."/>
            <person name="Long T.M."/>
            <person name="Aerts A.L."/>
            <person name="Barry K."/>
            <person name="Choi C."/>
            <person name="Clum A."/>
            <person name="Coughlan A.Y."/>
            <person name="Deshpande S."/>
            <person name="Douglass A.P."/>
            <person name="Hanson S.J."/>
            <person name="Klenk H.-P."/>
            <person name="Labutti K."/>
            <person name="Lapidus A."/>
            <person name="Lindquist E."/>
            <person name="Lipzen A."/>
            <person name="Meier-Kolthoff J.P."/>
            <person name="Ohm R.A."/>
            <person name="Otillar R.P."/>
            <person name="Pangilinan J."/>
            <person name="Peng Y."/>
            <person name="Rokas A."/>
            <person name="Rosa C.A."/>
            <person name="Scheuner C."/>
            <person name="Sibirny A.A."/>
            <person name="Slot J.C."/>
            <person name="Stielow J.B."/>
            <person name="Sun H."/>
            <person name="Kurtzman C.P."/>
            <person name="Blackwell M."/>
            <person name="Grigoriev I.V."/>
            <person name="Jeffries T.W."/>
        </authorList>
    </citation>
    <scope>NUCLEOTIDE SEQUENCE [LARGE SCALE GENOMIC DNA]</scope>
    <source>
        <strain evidence="11">NRRL YB-2248</strain>
    </source>
</reference>
<feature type="transmembrane region" description="Helical" evidence="8">
    <location>
        <begin position="748"/>
        <end position="774"/>
    </location>
</feature>
<dbReference type="GO" id="GO:0004100">
    <property type="term" value="F:chitin synthase activity"/>
    <property type="evidence" value="ECO:0007669"/>
    <property type="project" value="UniProtKB-EC"/>
</dbReference>
<dbReference type="AlphaFoldDB" id="A0A1E4T6E9"/>
<keyword evidence="4 8" id="KW-0812">Transmembrane</keyword>
<evidence type="ECO:0000256" key="6">
    <source>
        <dbReference type="ARBA" id="ARBA00023136"/>
    </source>
</evidence>
<evidence type="ECO:0000256" key="5">
    <source>
        <dbReference type="ARBA" id="ARBA00022989"/>
    </source>
</evidence>
<evidence type="ECO:0000259" key="9">
    <source>
        <dbReference type="Pfam" id="PF08407"/>
    </source>
</evidence>
<feature type="region of interest" description="Disordered" evidence="7">
    <location>
        <begin position="1"/>
        <end position="40"/>
    </location>
</feature>
<feature type="region of interest" description="Disordered" evidence="7">
    <location>
        <begin position="174"/>
        <end position="206"/>
    </location>
</feature>
<feature type="transmembrane region" description="Helical" evidence="8">
    <location>
        <begin position="822"/>
        <end position="839"/>
    </location>
</feature>
<dbReference type="GO" id="GO:0071944">
    <property type="term" value="C:cell periphery"/>
    <property type="evidence" value="ECO:0007669"/>
    <property type="project" value="TreeGrafter"/>
</dbReference>
<feature type="compositionally biased region" description="Acidic residues" evidence="7">
    <location>
        <begin position="102"/>
        <end position="112"/>
    </location>
</feature>
<dbReference type="GO" id="GO:0016020">
    <property type="term" value="C:membrane"/>
    <property type="evidence" value="ECO:0007669"/>
    <property type="project" value="UniProtKB-SubCell"/>
</dbReference>
<dbReference type="OrthoDB" id="26569at2759"/>
<feature type="transmembrane region" description="Helical" evidence="8">
    <location>
        <begin position="717"/>
        <end position="736"/>
    </location>
</feature>
<gene>
    <name evidence="10" type="ORF">CANARDRAFT_5798</name>
</gene>
<proteinExistence type="predicted"/>
<evidence type="ECO:0000256" key="1">
    <source>
        <dbReference type="ARBA" id="ARBA00004141"/>
    </source>
</evidence>
<keyword evidence="10" id="KW-0808">Transferase</keyword>
<evidence type="ECO:0000256" key="4">
    <source>
        <dbReference type="ARBA" id="ARBA00022692"/>
    </source>
</evidence>
<feature type="compositionally biased region" description="Low complexity" evidence="7">
    <location>
        <begin position="26"/>
        <end position="36"/>
    </location>
</feature>
<dbReference type="GO" id="GO:0030428">
    <property type="term" value="C:cell septum"/>
    <property type="evidence" value="ECO:0007669"/>
    <property type="project" value="TreeGrafter"/>
</dbReference>
<name>A0A1E4T6E9_9ASCO</name>
<evidence type="ECO:0000256" key="7">
    <source>
        <dbReference type="SAM" id="MobiDB-lite"/>
    </source>
</evidence>
<feature type="compositionally biased region" description="Polar residues" evidence="7">
    <location>
        <begin position="116"/>
        <end position="135"/>
    </location>
</feature>
<feature type="region of interest" description="Disordered" evidence="7">
    <location>
        <begin position="73"/>
        <end position="149"/>
    </location>
</feature>
<evidence type="ECO:0000256" key="2">
    <source>
        <dbReference type="ARBA" id="ARBA00012543"/>
    </source>
</evidence>
<dbReference type="InterPro" id="IPR004835">
    <property type="entry name" value="Chitin_synth"/>
</dbReference>
<feature type="transmembrane region" description="Helical" evidence="8">
    <location>
        <begin position="928"/>
        <end position="948"/>
    </location>
</feature>
<feature type="domain" description="Chitin synthase N-terminal" evidence="9">
    <location>
        <begin position="262"/>
        <end position="327"/>
    </location>
</feature>